<comment type="caution">
    <text evidence="1">The sequence shown here is derived from an EMBL/GenBank/DDBJ whole genome shotgun (WGS) entry which is preliminary data.</text>
</comment>
<accession>A0ACB9RWQ0</accession>
<protein>
    <submittedName>
        <fullName evidence="1">Uncharacterized protein</fullName>
    </submittedName>
</protein>
<evidence type="ECO:0000313" key="2">
    <source>
        <dbReference type="Proteomes" id="UP001057402"/>
    </source>
</evidence>
<dbReference type="Proteomes" id="UP001057402">
    <property type="component" value="Chromosome 3"/>
</dbReference>
<sequence>MLYTTAANSWPRLKTKGAYTPSSWPWKLKRETVSEVTDPERVMEESEKFLALGFFGRVVHAQDANTRENAVPDSIRKDVYAHPPMAETLKSVGVDPKAA</sequence>
<evidence type="ECO:0000313" key="1">
    <source>
        <dbReference type="EMBL" id="KAI4382862.1"/>
    </source>
</evidence>
<reference evidence="2" key="1">
    <citation type="journal article" date="2023" name="Front. Plant Sci.">
        <title>Chromosomal-level genome assembly of Melastoma candidum provides insights into trichome evolution.</title>
        <authorList>
            <person name="Zhong Y."/>
            <person name="Wu W."/>
            <person name="Sun C."/>
            <person name="Zou P."/>
            <person name="Liu Y."/>
            <person name="Dai S."/>
            <person name="Zhou R."/>
        </authorList>
    </citation>
    <scope>NUCLEOTIDE SEQUENCE [LARGE SCALE GENOMIC DNA]</scope>
</reference>
<proteinExistence type="predicted"/>
<keyword evidence="2" id="KW-1185">Reference proteome</keyword>
<organism evidence="1 2">
    <name type="scientific">Melastoma candidum</name>
    <dbReference type="NCBI Taxonomy" id="119954"/>
    <lineage>
        <taxon>Eukaryota</taxon>
        <taxon>Viridiplantae</taxon>
        <taxon>Streptophyta</taxon>
        <taxon>Embryophyta</taxon>
        <taxon>Tracheophyta</taxon>
        <taxon>Spermatophyta</taxon>
        <taxon>Magnoliopsida</taxon>
        <taxon>eudicotyledons</taxon>
        <taxon>Gunneridae</taxon>
        <taxon>Pentapetalae</taxon>
        <taxon>rosids</taxon>
        <taxon>malvids</taxon>
        <taxon>Myrtales</taxon>
        <taxon>Melastomataceae</taxon>
        <taxon>Melastomatoideae</taxon>
        <taxon>Melastomateae</taxon>
        <taxon>Melastoma</taxon>
    </lineage>
</organism>
<dbReference type="EMBL" id="CM042882">
    <property type="protein sequence ID" value="KAI4382862.1"/>
    <property type="molecule type" value="Genomic_DNA"/>
</dbReference>
<name>A0ACB9RWQ0_9MYRT</name>
<gene>
    <name evidence="1" type="ORF">MLD38_008768</name>
</gene>